<dbReference type="InterPro" id="IPR008407">
    <property type="entry name" value="Brnchd-chn_aa_trnsp_AzlD"/>
</dbReference>
<dbReference type="EMBL" id="BSVB01000001">
    <property type="protein sequence ID" value="GMA93569.1"/>
    <property type="molecule type" value="Genomic_DNA"/>
</dbReference>
<accession>A0ABQ6JZW4</accession>
<feature type="transmembrane region" description="Helical" evidence="1">
    <location>
        <begin position="76"/>
        <end position="99"/>
    </location>
</feature>
<comment type="caution">
    <text evidence="2">The sequence shown here is derived from an EMBL/GenBank/DDBJ whole genome shotgun (WGS) entry which is preliminary data.</text>
</comment>
<evidence type="ECO:0000313" key="3">
    <source>
        <dbReference type="Proteomes" id="UP001157034"/>
    </source>
</evidence>
<reference evidence="3" key="1">
    <citation type="journal article" date="2019" name="Int. J. Syst. Evol. Microbiol.">
        <title>The Global Catalogue of Microorganisms (GCM) 10K type strain sequencing project: providing services to taxonomists for standard genome sequencing and annotation.</title>
        <authorList>
            <consortium name="The Broad Institute Genomics Platform"/>
            <consortium name="The Broad Institute Genome Sequencing Center for Infectious Disease"/>
            <person name="Wu L."/>
            <person name="Ma J."/>
        </authorList>
    </citation>
    <scope>NUCLEOTIDE SEQUENCE [LARGE SCALE GENOMIC DNA]</scope>
    <source>
        <strain evidence="3">NBRC 108894</strain>
    </source>
</reference>
<evidence type="ECO:0008006" key="4">
    <source>
        <dbReference type="Google" id="ProtNLM"/>
    </source>
</evidence>
<feature type="transmembrane region" description="Helical" evidence="1">
    <location>
        <begin position="6"/>
        <end position="25"/>
    </location>
</feature>
<keyword evidence="3" id="KW-1185">Reference proteome</keyword>
<name>A0ABQ6JZW4_9MICO</name>
<proteinExistence type="predicted"/>
<gene>
    <name evidence="2" type="ORF">GCM10025881_03930</name>
</gene>
<keyword evidence="1" id="KW-0472">Membrane</keyword>
<dbReference type="Proteomes" id="UP001157034">
    <property type="component" value="Unassembled WGS sequence"/>
</dbReference>
<keyword evidence="1" id="KW-0812">Transmembrane</keyword>
<feature type="transmembrane region" description="Helical" evidence="1">
    <location>
        <begin position="37"/>
        <end position="56"/>
    </location>
</feature>
<protein>
    <recommendedName>
        <fullName evidence="4">AzlD domain-containing protein</fullName>
    </recommendedName>
</protein>
<dbReference type="RefSeq" id="WP_284252418.1">
    <property type="nucleotide sequence ID" value="NZ_BAAAQO010000003.1"/>
</dbReference>
<keyword evidence="1" id="KW-1133">Transmembrane helix</keyword>
<evidence type="ECO:0000256" key="1">
    <source>
        <dbReference type="SAM" id="Phobius"/>
    </source>
</evidence>
<organism evidence="2 3">
    <name type="scientific">Pseudolysinimonas kribbensis</name>
    <dbReference type="NCBI Taxonomy" id="433641"/>
    <lineage>
        <taxon>Bacteria</taxon>
        <taxon>Bacillati</taxon>
        <taxon>Actinomycetota</taxon>
        <taxon>Actinomycetes</taxon>
        <taxon>Micrococcales</taxon>
        <taxon>Microbacteriaceae</taxon>
        <taxon>Pseudolysinimonas</taxon>
    </lineage>
</organism>
<evidence type="ECO:0000313" key="2">
    <source>
        <dbReference type="EMBL" id="GMA93569.1"/>
    </source>
</evidence>
<sequence>MTTWNVVLLAAVLVLALKIAGYLVPARVLERPTPSRVATLLTVALLAALVVTQTVQGDGRHPLSIDARLPALGASAVLLALRAPFIVVVVAAAVVAALLRLAGWMA</sequence>
<dbReference type="Pfam" id="PF05437">
    <property type="entry name" value="AzlD"/>
    <property type="match status" value="1"/>
</dbReference>